<dbReference type="PANTHER" id="PTHR33908">
    <property type="entry name" value="MANNOSYLTRANSFERASE YKCB-RELATED"/>
    <property type="match status" value="1"/>
</dbReference>
<organism evidence="10 11">
    <name type="scientific">Streptomyces agglomeratus</name>
    <dbReference type="NCBI Taxonomy" id="285458"/>
    <lineage>
        <taxon>Bacteria</taxon>
        <taxon>Bacillati</taxon>
        <taxon>Actinomycetota</taxon>
        <taxon>Actinomycetes</taxon>
        <taxon>Kitasatosporales</taxon>
        <taxon>Streptomycetaceae</taxon>
        <taxon>Streptomyces</taxon>
    </lineage>
</organism>
<keyword evidence="7 8" id="KW-0472">Membrane</keyword>
<evidence type="ECO:0000256" key="2">
    <source>
        <dbReference type="ARBA" id="ARBA00022475"/>
    </source>
</evidence>
<dbReference type="Pfam" id="PF13231">
    <property type="entry name" value="PMT_2"/>
    <property type="match status" value="1"/>
</dbReference>
<evidence type="ECO:0000256" key="3">
    <source>
        <dbReference type="ARBA" id="ARBA00022676"/>
    </source>
</evidence>
<keyword evidence="5 8" id="KW-0812">Transmembrane</keyword>
<evidence type="ECO:0000259" key="9">
    <source>
        <dbReference type="Pfam" id="PF13231"/>
    </source>
</evidence>
<dbReference type="PANTHER" id="PTHR33908:SF3">
    <property type="entry name" value="UNDECAPRENYL PHOSPHATE-ALPHA-4-AMINO-4-DEOXY-L-ARABINOSE ARABINOSYL TRANSFERASE"/>
    <property type="match status" value="1"/>
</dbReference>
<feature type="transmembrane region" description="Helical" evidence="8">
    <location>
        <begin position="140"/>
        <end position="173"/>
    </location>
</feature>
<evidence type="ECO:0000256" key="1">
    <source>
        <dbReference type="ARBA" id="ARBA00004651"/>
    </source>
</evidence>
<dbReference type="GO" id="GO:0009103">
    <property type="term" value="P:lipopolysaccharide biosynthetic process"/>
    <property type="evidence" value="ECO:0007669"/>
    <property type="project" value="UniProtKB-ARBA"/>
</dbReference>
<evidence type="ECO:0000256" key="8">
    <source>
        <dbReference type="SAM" id="Phobius"/>
    </source>
</evidence>
<dbReference type="GO" id="GO:0016763">
    <property type="term" value="F:pentosyltransferase activity"/>
    <property type="evidence" value="ECO:0007669"/>
    <property type="project" value="TreeGrafter"/>
</dbReference>
<protein>
    <recommendedName>
        <fullName evidence="9">Glycosyltransferase RgtA/B/C/D-like domain-containing protein</fullName>
    </recommendedName>
</protein>
<feature type="domain" description="Glycosyltransferase RgtA/B/C/D-like" evidence="9">
    <location>
        <begin position="45"/>
        <end position="191"/>
    </location>
</feature>
<keyword evidence="2" id="KW-1003">Cell membrane</keyword>
<dbReference type="GO" id="GO:0010041">
    <property type="term" value="P:response to iron(III) ion"/>
    <property type="evidence" value="ECO:0007669"/>
    <property type="project" value="TreeGrafter"/>
</dbReference>
<evidence type="ECO:0000256" key="4">
    <source>
        <dbReference type="ARBA" id="ARBA00022679"/>
    </source>
</evidence>
<dbReference type="InterPro" id="IPR050297">
    <property type="entry name" value="LipidA_mod_glycosyltrf_83"/>
</dbReference>
<comment type="subcellular location">
    <subcellularLocation>
        <location evidence="1">Cell membrane</location>
        <topology evidence="1">Multi-pass membrane protein</topology>
    </subcellularLocation>
</comment>
<proteinExistence type="predicted"/>
<reference evidence="10 11" key="1">
    <citation type="submission" date="2016-08" db="EMBL/GenBank/DDBJ databases">
        <title>Complete genome sequence of Streptomyces agglomeratus strain 6-3-2, a novel anti-MRSA actinomycete isolated from Wuli of Tebit, China.</title>
        <authorList>
            <person name="Chen X."/>
        </authorList>
    </citation>
    <scope>NUCLEOTIDE SEQUENCE [LARGE SCALE GENOMIC DNA]</scope>
    <source>
        <strain evidence="10 11">6-3-2</strain>
    </source>
</reference>
<gene>
    <name evidence="10" type="ORF">AS594_15125</name>
</gene>
<name>A0A1E5PIS1_9ACTN</name>
<keyword evidence="6 8" id="KW-1133">Transmembrane helix</keyword>
<feature type="transmembrane region" description="Helical" evidence="8">
    <location>
        <begin position="179"/>
        <end position="197"/>
    </location>
</feature>
<feature type="transmembrane region" description="Helical" evidence="8">
    <location>
        <begin position="43"/>
        <end position="62"/>
    </location>
</feature>
<evidence type="ECO:0000256" key="7">
    <source>
        <dbReference type="ARBA" id="ARBA00023136"/>
    </source>
</evidence>
<dbReference type="GO" id="GO:0005886">
    <property type="term" value="C:plasma membrane"/>
    <property type="evidence" value="ECO:0007669"/>
    <property type="project" value="UniProtKB-SubCell"/>
</dbReference>
<feature type="transmembrane region" description="Helical" evidence="8">
    <location>
        <begin position="298"/>
        <end position="318"/>
    </location>
</feature>
<evidence type="ECO:0000256" key="5">
    <source>
        <dbReference type="ARBA" id="ARBA00022692"/>
    </source>
</evidence>
<feature type="transmembrane region" description="Helical" evidence="8">
    <location>
        <begin position="67"/>
        <end position="86"/>
    </location>
</feature>
<dbReference type="InterPro" id="IPR038731">
    <property type="entry name" value="RgtA/B/C-like"/>
</dbReference>
<dbReference type="Proteomes" id="UP000095759">
    <property type="component" value="Unassembled WGS sequence"/>
</dbReference>
<dbReference type="EMBL" id="MEHJ01000001">
    <property type="protein sequence ID" value="OEJ29458.1"/>
    <property type="molecule type" value="Genomic_DNA"/>
</dbReference>
<keyword evidence="11" id="KW-1185">Reference proteome</keyword>
<sequence length="455" mass="48095">MGLWGIRRQGSMWRDESVTYQVAHRTPAEIRDLLDAADAVHGLYYFVMHGLFAVWDGGLIALRLPSVLAMAVAAGLVGLTACRLAGPRAGLLSGSAFAVTPEVQMYAQEGRSYAMVCALVAFATYLLARSSARPSRASWVAYAVSLSVAGWLHEFAVLVLLAHGITVALSPWAARAKRAWAVAAGCVTLGLLPLVVFSTGQSGQVSWIGGPTALEWLEIAGVAVLVGVCAAYPPAGAGPRALNLLALPLAIVPTAALLLASLHRPMYVDRYVLYCDIGLAVLAGTALDRALGHARKRVRVAGAAVSAGLVLALLPVTFHLRTPDSRKDDVAAIANAVREVAGEGDGVVFAPSRRREWMLSYPGHFDGLVDLALEEAPAASGTLQGRESSPERIRARMLSAGRIVVLSDPAGQPEDTVAAEAVKRETLRRHFDACSRARVKGAQVTLYARRGACGR</sequence>
<feature type="transmembrane region" description="Helical" evidence="8">
    <location>
        <begin position="217"/>
        <end position="235"/>
    </location>
</feature>
<keyword evidence="4" id="KW-0808">Transferase</keyword>
<evidence type="ECO:0000313" key="10">
    <source>
        <dbReference type="EMBL" id="OEJ29458.1"/>
    </source>
</evidence>
<evidence type="ECO:0000313" key="11">
    <source>
        <dbReference type="Proteomes" id="UP000095759"/>
    </source>
</evidence>
<comment type="caution">
    <text evidence="10">The sequence shown here is derived from an EMBL/GenBank/DDBJ whole genome shotgun (WGS) entry which is preliminary data.</text>
</comment>
<accession>A0A1E5PIS1</accession>
<dbReference type="AlphaFoldDB" id="A0A1E5PIS1"/>
<dbReference type="STRING" id="285458.BGM19_21685"/>
<feature type="transmembrane region" description="Helical" evidence="8">
    <location>
        <begin position="110"/>
        <end position="128"/>
    </location>
</feature>
<evidence type="ECO:0000256" key="6">
    <source>
        <dbReference type="ARBA" id="ARBA00022989"/>
    </source>
</evidence>
<feature type="transmembrane region" description="Helical" evidence="8">
    <location>
        <begin position="241"/>
        <end position="259"/>
    </location>
</feature>
<keyword evidence="3" id="KW-0328">Glycosyltransferase</keyword>